<dbReference type="PANTHER" id="PTHR43428:SF1">
    <property type="entry name" value="ARSENATE REDUCTASE"/>
    <property type="match status" value="1"/>
</dbReference>
<dbReference type="GO" id="GO:0016491">
    <property type="term" value="F:oxidoreductase activity"/>
    <property type="evidence" value="ECO:0007669"/>
    <property type="project" value="UniProtKB-KW"/>
</dbReference>
<dbReference type="EMBL" id="UGHR01000001">
    <property type="protein sequence ID" value="STQ91834.1"/>
    <property type="molecule type" value="Genomic_DNA"/>
</dbReference>
<evidence type="ECO:0000313" key="5">
    <source>
        <dbReference type="Proteomes" id="UP000255108"/>
    </source>
</evidence>
<keyword evidence="3" id="KW-0560">Oxidoreductase</keyword>
<keyword evidence="1" id="KW-0059">Arsenical resistance</keyword>
<dbReference type="OrthoDB" id="9793058at2"/>
<dbReference type="Gene3D" id="3.40.50.2300">
    <property type="match status" value="1"/>
</dbReference>
<gene>
    <name evidence="3" type="primary">arsC_2</name>
    <name evidence="4" type="ORF">EV682_11119</name>
    <name evidence="3" type="ORF">NCTC11159_02916</name>
</gene>
<evidence type="ECO:0000313" key="6">
    <source>
        <dbReference type="Proteomes" id="UP000295794"/>
    </source>
</evidence>
<evidence type="ECO:0000313" key="4">
    <source>
        <dbReference type="EMBL" id="TCU83659.1"/>
    </source>
</evidence>
<protein>
    <submittedName>
        <fullName evidence="3">Arsenate reductase</fullName>
        <ecNumber evidence="3">1.20.4.-</ecNumber>
    </submittedName>
</protein>
<proteinExistence type="predicted"/>
<dbReference type="Pfam" id="PF01451">
    <property type="entry name" value="LMWPc"/>
    <property type="match status" value="1"/>
</dbReference>
<accession>A0A377Q980</accession>
<reference evidence="4 6" key="2">
    <citation type="submission" date="2019-03" db="EMBL/GenBank/DDBJ databases">
        <title>Genomic Encyclopedia of Type Strains, Phase IV (KMG-IV): sequencing the most valuable type-strain genomes for metagenomic binning, comparative biology and taxonomic classification.</title>
        <authorList>
            <person name="Goeker M."/>
        </authorList>
    </citation>
    <scope>NUCLEOTIDE SEQUENCE [LARGE SCALE GENOMIC DNA]</scope>
    <source>
        <strain evidence="4 6">DSM 3764</strain>
    </source>
</reference>
<dbReference type="SUPFAM" id="SSF52788">
    <property type="entry name" value="Phosphotyrosine protein phosphatases I"/>
    <property type="match status" value="1"/>
</dbReference>
<dbReference type="Proteomes" id="UP000295794">
    <property type="component" value="Unassembled WGS sequence"/>
</dbReference>
<reference evidence="3 5" key="1">
    <citation type="submission" date="2018-06" db="EMBL/GenBank/DDBJ databases">
        <authorList>
            <consortium name="Pathogen Informatics"/>
            <person name="Doyle S."/>
        </authorList>
    </citation>
    <scope>NUCLEOTIDE SEQUENCE [LARGE SCALE GENOMIC DNA]</scope>
    <source>
        <strain evidence="3 5">NCTC11159</strain>
    </source>
</reference>
<dbReference type="Proteomes" id="UP000255108">
    <property type="component" value="Unassembled WGS sequence"/>
</dbReference>
<evidence type="ECO:0000256" key="1">
    <source>
        <dbReference type="ARBA" id="ARBA00022849"/>
    </source>
</evidence>
<evidence type="ECO:0000313" key="3">
    <source>
        <dbReference type="EMBL" id="STQ91834.1"/>
    </source>
</evidence>
<dbReference type="GO" id="GO:0046685">
    <property type="term" value="P:response to arsenic-containing substance"/>
    <property type="evidence" value="ECO:0007669"/>
    <property type="project" value="UniProtKB-KW"/>
</dbReference>
<dbReference type="EMBL" id="SMBT01000011">
    <property type="protein sequence ID" value="TCU83659.1"/>
    <property type="molecule type" value="Genomic_DNA"/>
</dbReference>
<evidence type="ECO:0000259" key="2">
    <source>
        <dbReference type="SMART" id="SM00226"/>
    </source>
</evidence>
<dbReference type="RefSeq" id="WP_115228030.1">
    <property type="nucleotide sequence ID" value="NZ_CAWOLO010000011.1"/>
</dbReference>
<dbReference type="InterPro" id="IPR023485">
    <property type="entry name" value="Ptyr_pPase"/>
</dbReference>
<dbReference type="AlphaFoldDB" id="A0A377Q980"/>
<dbReference type="SMART" id="SM00226">
    <property type="entry name" value="LMWPc"/>
    <property type="match status" value="1"/>
</dbReference>
<keyword evidence="6" id="KW-1185">Reference proteome</keyword>
<name>A0A377Q980_9NEIS</name>
<dbReference type="InterPro" id="IPR036196">
    <property type="entry name" value="Ptyr_pPase_sf"/>
</dbReference>
<dbReference type="CDD" id="cd16345">
    <property type="entry name" value="LMWP_ArsC"/>
    <property type="match status" value="1"/>
</dbReference>
<dbReference type="PANTHER" id="PTHR43428">
    <property type="entry name" value="ARSENATE REDUCTASE"/>
    <property type="match status" value="1"/>
</dbReference>
<dbReference type="EC" id="1.20.4.-" evidence="3"/>
<sequence>MTQPAFNRVFNVLFLCTANSARSIMSEGLLNILGHGRFNAYSAGTHPSGEISRYTIELLQSIGYDTSHLHSKSWQEFEGRNAPHMDIVITVCDDARGEICPSWPGHPISAHWAYEDPSGETEEEKHASYCKIFAQIKRRIDLLVSLPSEKLEHLTLNHLVQEIGQTPLG</sequence>
<organism evidence="3 5">
    <name type="scientific">Iodobacter fluviatilis</name>
    <dbReference type="NCBI Taxonomy" id="537"/>
    <lineage>
        <taxon>Bacteria</taxon>
        <taxon>Pseudomonadati</taxon>
        <taxon>Pseudomonadota</taxon>
        <taxon>Betaproteobacteria</taxon>
        <taxon>Neisseriales</taxon>
        <taxon>Chitinibacteraceae</taxon>
        <taxon>Iodobacter</taxon>
    </lineage>
</organism>
<feature type="domain" description="Phosphotyrosine protein phosphatase I" evidence="2">
    <location>
        <begin position="10"/>
        <end position="146"/>
    </location>
</feature>